<gene>
    <name evidence="1" type="ORF">O181_114061</name>
</gene>
<comment type="caution">
    <text evidence="1">The sequence shown here is derived from an EMBL/GenBank/DDBJ whole genome shotgun (WGS) entry which is preliminary data.</text>
</comment>
<dbReference type="Proteomes" id="UP000765509">
    <property type="component" value="Unassembled WGS sequence"/>
</dbReference>
<sequence length="90" mass="10116">MVLPRNLAFSNLCIRRLLPHRLHAYAPLPPLDEIPTLPPISALTTPYTSTPPLLTRFRLLQHPQDETMMLPSALLTLLHPGLNFSLDCNP</sequence>
<evidence type="ECO:0000313" key="1">
    <source>
        <dbReference type="EMBL" id="MBW0574346.1"/>
    </source>
</evidence>
<accession>A0A9Q3K656</accession>
<evidence type="ECO:0000313" key="2">
    <source>
        <dbReference type="Proteomes" id="UP000765509"/>
    </source>
</evidence>
<reference evidence="1" key="1">
    <citation type="submission" date="2021-03" db="EMBL/GenBank/DDBJ databases">
        <title>Draft genome sequence of rust myrtle Austropuccinia psidii MF-1, a brazilian biotype.</title>
        <authorList>
            <person name="Quecine M.C."/>
            <person name="Pachon D.M.R."/>
            <person name="Bonatelli M.L."/>
            <person name="Correr F.H."/>
            <person name="Franceschini L.M."/>
            <person name="Leite T.F."/>
            <person name="Margarido G.R.A."/>
            <person name="Almeida C.A."/>
            <person name="Ferrarezi J.A."/>
            <person name="Labate C.A."/>
        </authorList>
    </citation>
    <scope>NUCLEOTIDE SEQUENCE</scope>
    <source>
        <strain evidence="1">MF-1</strain>
    </source>
</reference>
<dbReference type="EMBL" id="AVOT02094014">
    <property type="protein sequence ID" value="MBW0574346.1"/>
    <property type="molecule type" value="Genomic_DNA"/>
</dbReference>
<protein>
    <submittedName>
        <fullName evidence="1">Uncharacterized protein</fullName>
    </submittedName>
</protein>
<dbReference type="AlphaFoldDB" id="A0A9Q3K656"/>
<proteinExistence type="predicted"/>
<keyword evidence="2" id="KW-1185">Reference proteome</keyword>
<organism evidence="1 2">
    <name type="scientific">Austropuccinia psidii MF-1</name>
    <dbReference type="NCBI Taxonomy" id="1389203"/>
    <lineage>
        <taxon>Eukaryota</taxon>
        <taxon>Fungi</taxon>
        <taxon>Dikarya</taxon>
        <taxon>Basidiomycota</taxon>
        <taxon>Pucciniomycotina</taxon>
        <taxon>Pucciniomycetes</taxon>
        <taxon>Pucciniales</taxon>
        <taxon>Sphaerophragmiaceae</taxon>
        <taxon>Austropuccinia</taxon>
    </lineage>
</organism>
<name>A0A9Q3K656_9BASI</name>